<dbReference type="InterPro" id="IPR005523">
    <property type="entry name" value="DUF317_SPDY"/>
</dbReference>
<dbReference type="EMBL" id="JACHJL010000012">
    <property type="protein sequence ID" value="MBB5937669.1"/>
    <property type="molecule type" value="Genomic_DNA"/>
</dbReference>
<gene>
    <name evidence="3" type="ORF">FHS42_004750</name>
</gene>
<name>A0A7W9QCP1_9ACTN</name>
<dbReference type="Proteomes" id="UP000588098">
    <property type="component" value="Unassembled WGS sequence"/>
</dbReference>
<evidence type="ECO:0000313" key="3">
    <source>
        <dbReference type="EMBL" id="MBB5937669.1"/>
    </source>
</evidence>
<keyword evidence="4" id="KW-1185">Reference proteome</keyword>
<evidence type="ECO:0000313" key="4">
    <source>
        <dbReference type="Proteomes" id="UP000588098"/>
    </source>
</evidence>
<dbReference type="Pfam" id="PF03771">
    <property type="entry name" value="SPDY"/>
    <property type="match status" value="1"/>
</dbReference>
<comment type="caution">
    <text evidence="3">The sequence shown here is derived from an EMBL/GenBank/DDBJ whole genome shotgun (WGS) entry which is preliminary data.</text>
</comment>
<accession>A0A7W9QCP1</accession>
<evidence type="ECO:0000259" key="2">
    <source>
        <dbReference type="Pfam" id="PF03771"/>
    </source>
</evidence>
<sequence length="154" mass="16952">MLEQFLAENSSWEKHYQWPGEATYALHESLVLRVELYHHPGAGPRDELWTVAAYESPVGDRLWHATATAGTPEGIIMTLLKSLGDEHDWGSTTWTASTAPPDQGRPVPRRLPSQAQSGLTRRRVPPPARPTRDLDGLVAPAVRPPSTGSHAPRP</sequence>
<evidence type="ECO:0000256" key="1">
    <source>
        <dbReference type="SAM" id="MobiDB-lite"/>
    </source>
</evidence>
<feature type="domain" description="DUF317" evidence="2">
    <location>
        <begin position="33"/>
        <end position="85"/>
    </location>
</feature>
<feature type="compositionally biased region" description="Polar residues" evidence="1">
    <location>
        <begin position="90"/>
        <end position="100"/>
    </location>
</feature>
<dbReference type="RefSeq" id="WP_184574771.1">
    <property type="nucleotide sequence ID" value="NZ_JACHJL010000012.1"/>
</dbReference>
<organism evidence="3 4">
    <name type="scientific">Streptomyces zagrosensis</name>
    <dbReference type="NCBI Taxonomy" id="1042984"/>
    <lineage>
        <taxon>Bacteria</taxon>
        <taxon>Bacillati</taxon>
        <taxon>Actinomycetota</taxon>
        <taxon>Actinomycetes</taxon>
        <taxon>Kitasatosporales</taxon>
        <taxon>Streptomycetaceae</taxon>
        <taxon>Streptomyces</taxon>
    </lineage>
</organism>
<reference evidence="3 4" key="1">
    <citation type="submission" date="2020-08" db="EMBL/GenBank/DDBJ databases">
        <title>Genomic Encyclopedia of Type Strains, Phase III (KMG-III): the genomes of soil and plant-associated and newly described type strains.</title>
        <authorList>
            <person name="Whitman W."/>
        </authorList>
    </citation>
    <scope>NUCLEOTIDE SEQUENCE [LARGE SCALE GENOMIC DNA]</scope>
    <source>
        <strain evidence="3 4">CECT 8305</strain>
    </source>
</reference>
<feature type="region of interest" description="Disordered" evidence="1">
    <location>
        <begin position="88"/>
        <end position="154"/>
    </location>
</feature>
<dbReference type="AlphaFoldDB" id="A0A7W9QCP1"/>
<protein>
    <recommendedName>
        <fullName evidence="2">DUF317 domain-containing protein</fullName>
    </recommendedName>
</protein>
<proteinExistence type="predicted"/>